<keyword evidence="2 4" id="KW-0378">Hydrolase</keyword>
<dbReference type="GO" id="GO:0003934">
    <property type="term" value="F:GTP cyclohydrolase I activity"/>
    <property type="evidence" value="ECO:0007669"/>
    <property type="project" value="InterPro"/>
</dbReference>
<dbReference type="GO" id="GO:2001118">
    <property type="term" value="P:tetrahydromethanopterin biosynthetic process"/>
    <property type="evidence" value="ECO:0007669"/>
    <property type="project" value="UniProtKB-UniRule"/>
</dbReference>
<dbReference type="GeneID" id="1477788"/>
<dbReference type="EC" id="3.5.4.39" evidence="4 5"/>
<comment type="function">
    <text evidence="4">Converts GTP to 7,8-dihydro-D-neopterin 2',3'-cyclic phosphate, the first intermediate in the biosynthesis of coenzyme methanopterin.</text>
</comment>
<organism evidence="6 7">
    <name type="scientific">Methanopyrus kandleri</name>
    <dbReference type="NCBI Taxonomy" id="2320"/>
    <lineage>
        <taxon>Archaea</taxon>
        <taxon>Methanobacteriati</taxon>
        <taxon>Methanobacteriota</taxon>
        <taxon>Methanomada group</taxon>
        <taxon>Methanopyri</taxon>
        <taxon>Methanopyrales</taxon>
        <taxon>Methanopyraceae</taxon>
        <taxon>Methanopyrus</taxon>
    </lineage>
</organism>
<dbReference type="HAMAP" id="MF_01527_A">
    <property type="entry name" value="GTP_cyclohydrol_A"/>
    <property type="match status" value="1"/>
</dbReference>
<dbReference type="InterPro" id="IPR003801">
    <property type="entry name" value="GTP_cyclohydrolase_FolE2/MptA"/>
</dbReference>
<keyword evidence="1 4" id="KW-0479">Metal-binding</keyword>
<gene>
    <name evidence="4" type="primary">mptA</name>
    <name evidence="6" type="ORF">HA336_03890</name>
</gene>
<dbReference type="Proteomes" id="UP000619545">
    <property type="component" value="Unassembled WGS sequence"/>
</dbReference>
<sequence>MRSCFPDVQSADPQIPAHLTRVGISGIKKLVKIPRRGKRSIVLVSTFNLFVDLPAHQKGIHMSRSHEVLQEVLEELEMSVEGSDTVIEDLCSRISRRLLERHDYATRSEVYMTGELILSRRTPVTKLPTQEPYKIIGRAVSKRTDNGIETRKMVGAEVVGLTACPCALEMMREHGKERVKHRLMEELDLEEEEAEDLAKKIVREDVHPMTHNQRGVGTILIEVSDVHRVSINDIIEIIEESMSAPTYELLKRPDELKVTCSACENPKFVEDCVREMIRRIVERFDYLPDDAVVIVRQVNKESIHKHDAFAERVTTMGELRKELGS</sequence>
<dbReference type="GO" id="GO:0044682">
    <property type="term" value="F:GTP cyclohydrolase IV activity"/>
    <property type="evidence" value="ECO:0007669"/>
    <property type="project" value="UniProtKB-UniRule"/>
</dbReference>
<evidence type="ECO:0000256" key="4">
    <source>
        <dbReference type="HAMAP-Rule" id="MF_01527"/>
    </source>
</evidence>
<dbReference type="InterPro" id="IPR022840">
    <property type="entry name" value="GTP_cyclohydrolase_MptA"/>
</dbReference>
<dbReference type="NCBIfam" id="TIGR00294">
    <property type="entry name" value="GTP cyclohydrolase MptA"/>
    <property type="match status" value="1"/>
</dbReference>
<comment type="pathway">
    <text evidence="4">Cofactor biosynthesis; 5,6,7,8-tetrahydromethanopterin biosynthesis.</text>
</comment>
<dbReference type="Gene3D" id="3.10.270.10">
    <property type="entry name" value="Urate Oxidase"/>
    <property type="match status" value="1"/>
</dbReference>
<dbReference type="OMA" id="PCSQGMS"/>
<reference evidence="6" key="1">
    <citation type="journal article" date="2020" name="bioRxiv">
        <title>A rank-normalized archaeal taxonomy based on genome phylogeny resolves widespread incomplete and uneven classifications.</title>
        <authorList>
            <person name="Rinke C."/>
            <person name="Chuvochina M."/>
            <person name="Mussig A.J."/>
            <person name="Chaumeil P.-A."/>
            <person name="Waite D.W."/>
            <person name="Whitman W.B."/>
            <person name="Parks D.H."/>
            <person name="Hugenholtz P."/>
        </authorList>
    </citation>
    <scope>NUCLEOTIDE SEQUENCE</scope>
    <source>
        <strain evidence="6">UBA8853</strain>
    </source>
</reference>
<comment type="similarity">
    <text evidence="4">Belongs to the GTP cyclohydrolase IV family.</text>
</comment>
<dbReference type="GO" id="GO:0005506">
    <property type="term" value="F:iron ion binding"/>
    <property type="evidence" value="ECO:0007669"/>
    <property type="project" value="UniProtKB-UniRule"/>
</dbReference>
<name>A0A832WKQ1_9EURY</name>
<comment type="catalytic activity">
    <reaction evidence="4">
        <text>GTP + H2O = 7,8-dihydroneopterin 2',3'-cyclic phosphate + formate + diphosphate + H(+)</text>
        <dbReference type="Rhea" id="RHEA:25860"/>
        <dbReference type="ChEBI" id="CHEBI:15377"/>
        <dbReference type="ChEBI" id="CHEBI:15378"/>
        <dbReference type="ChEBI" id="CHEBI:15740"/>
        <dbReference type="ChEBI" id="CHEBI:33019"/>
        <dbReference type="ChEBI" id="CHEBI:37565"/>
        <dbReference type="ChEBI" id="CHEBI:58854"/>
        <dbReference type="EC" id="3.5.4.39"/>
    </reaction>
</comment>
<dbReference type="UniPathway" id="UPA00065"/>
<evidence type="ECO:0000256" key="5">
    <source>
        <dbReference type="NCBIfam" id="TIGR00294"/>
    </source>
</evidence>
<dbReference type="SMR" id="A0A832WKQ1"/>
<comment type="caution">
    <text evidence="6">The sequence shown here is derived from an EMBL/GenBank/DDBJ whole genome shotgun (WGS) entry which is preliminary data.</text>
</comment>
<evidence type="ECO:0000256" key="2">
    <source>
        <dbReference type="ARBA" id="ARBA00022801"/>
    </source>
</evidence>
<dbReference type="RefSeq" id="WP_011018855.1">
    <property type="nucleotide sequence ID" value="NZ_DUJS01000004.1"/>
</dbReference>
<dbReference type="PANTHER" id="PTHR36445">
    <property type="entry name" value="GTP CYCLOHYDROLASE MPTA"/>
    <property type="match status" value="1"/>
</dbReference>
<evidence type="ECO:0000256" key="3">
    <source>
        <dbReference type="ARBA" id="ARBA00023004"/>
    </source>
</evidence>
<dbReference type="PANTHER" id="PTHR36445:SF1">
    <property type="entry name" value="GTP CYCLOHYDROLASE MPTA"/>
    <property type="match status" value="1"/>
</dbReference>
<evidence type="ECO:0000313" key="6">
    <source>
        <dbReference type="EMBL" id="HII70355.1"/>
    </source>
</evidence>
<accession>A0A832WKQ1</accession>
<evidence type="ECO:0000313" key="7">
    <source>
        <dbReference type="Proteomes" id="UP000619545"/>
    </source>
</evidence>
<proteinExistence type="inferred from homology"/>
<comment type="subunit">
    <text evidence="4">Homodimer.</text>
</comment>
<dbReference type="Pfam" id="PF02649">
    <property type="entry name" value="GCHY-1"/>
    <property type="match status" value="1"/>
</dbReference>
<dbReference type="EMBL" id="DUJS01000004">
    <property type="protein sequence ID" value="HII70355.1"/>
    <property type="molecule type" value="Genomic_DNA"/>
</dbReference>
<comment type="cofactor">
    <cofactor evidence="4">
        <name>Fe(2+)</name>
        <dbReference type="ChEBI" id="CHEBI:29033"/>
    </cofactor>
    <text evidence="4">Binds 1 Fe(2+) ion per subunit.</text>
</comment>
<dbReference type="AlphaFoldDB" id="A0A832WKQ1"/>
<protein>
    <recommendedName>
        <fullName evidence="4 5">GTP cyclohydrolase MptA</fullName>
        <ecNumber evidence="4 5">3.5.4.39</ecNumber>
    </recommendedName>
    <alternativeName>
        <fullName evidence="4">GTP cyclohydrolase IV</fullName>
    </alternativeName>
</protein>
<keyword evidence="3 4" id="KW-0408">Iron</keyword>
<feature type="site" description="May be catalytically important" evidence="4">
    <location>
        <position position="164"/>
    </location>
</feature>
<evidence type="ECO:0000256" key="1">
    <source>
        <dbReference type="ARBA" id="ARBA00022723"/>
    </source>
</evidence>